<keyword evidence="2" id="KW-1185">Reference proteome</keyword>
<dbReference type="Proteomes" id="UP001064048">
    <property type="component" value="Chromosome 24"/>
</dbReference>
<accession>A0ACC0K812</accession>
<comment type="caution">
    <text evidence="1">The sequence shown here is derived from an EMBL/GenBank/DDBJ whole genome shotgun (WGS) entry which is preliminary data.</text>
</comment>
<evidence type="ECO:0000313" key="1">
    <source>
        <dbReference type="EMBL" id="KAI8432604.1"/>
    </source>
</evidence>
<proteinExistence type="predicted"/>
<feature type="non-terminal residue" evidence="1">
    <location>
        <position position="518"/>
    </location>
</feature>
<dbReference type="EMBL" id="CM046124">
    <property type="protein sequence ID" value="KAI8432604.1"/>
    <property type="molecule type" value="Genomic_DNA"/>
</dbReference>
<gene>
    <name evidence="1" type="ORF">MSG28_013591</name>
</gene>
<organism evidence="1 2">
    <name type="scientific">Choristoneura fumiferana</name>
    <name type="common">Spruce budworm moth</name>
    <name type="synonym">Archips fumiferana</name>
    <dbReference type="NCBI Taxonomy" id="7141"/>
    <lineage>
        <taxon>Eukaryota</taxon>
        <taxon>Metazoa</taxon>
        <taxon>Ecdysozoa</taxon>
        <taxon>Arthropoda</taxon>
        <taxon>Hexapoda</taxon>
        <taxon>Insecta</taxon>
        <taxon>Pterygota</taxon>
        <taxon>Neoptera</taxon>
        <taxon>Endopterygota</taxon>
        <taxon>Lepidoptera</taxon>
        <taxon>Glossata</taxon>
        <taxon>Ditrysia</taxon>
        <taxon>Tortricoidea</taxon>
        <taxon>Tortricidae</taxon>
        <taxon>Tortricinae</taxon>
        <taxon>Choristoneura</taxon>
    </lineage>
</organism>
<evidence type="ECO:0000313" key="2">
    <source>
        <dbReference type="Proteomes" id="UP001064048"/>
    </source>
</evidence>
<sequence length="518" mass="58828">MPRTYKKRLGSRAYRSYNEKMLNRAVTEVVEGRLSIRQASEHYGIPYGTLFNKYHGKYGKNLELKHEEIRILESAAKSAEWGFPLSLLDLRMFAKMLLDKQGRSVAKFTNNLPGVDWAYSLLKRHNSGYSQRVATNIKKSRAAVSRESLTQYFDNLEEVIKDVPPANIFNYDETNMSDDPGKKIGLYKRGVKYPEKAMNFSKSSTTVMVPMWFGRWRSSAPVHYLQKDWFTTSFLPHAKRLPGRKVLIGDNLSSHLDEEVLRQCSENEIDFVCLVPNSTHLTQPLDVAFFRPMKTAWRQILTNWKIQNPWLSTVPKDTFLYLLTKALKRMDEAKPKPNSITSGIKRNMMSAFYATGIHPFNKNKVLDRLPRESLDENEVESTLTNFLKDSRYGNSSNEPARKKKRLDVAPGKSIATHNANVAISSPQPGTSNENVHRIRRTTPPVDSVLVSGAVANSSPDDDAEELGWAARAEPYDFGSTVAHKFLLLSANPIQMGKKYFESSLGTAPKYKQPVKLPL</sequence>
<reference evidence="1 2" key="1">
    <citation type="journal article" date="2022" name="Genome Biol. Evol.">
        <title>The Spruce Budworm Genome: Reconstructing the Evolutionary History of Antifreeze Proteins.</title>
        <authorList>
            <person name="Beliveau C."/>
            <person name="Gagne P."/>
            <person name="Picq S."/>
            <person name="Vernygora O."/>
            <person name="Keeling C.I."/>
            <person name="Pinkney K."/>
            <person name="Doucet D."/>
            <person name="Wen F."/>
            <person name="Johnston J.S."/>
            <person name="Maaroufi H."/>
            <person name="Boyle B."/>
            <person name="Laroche J."/>
            <person name="Dewar K."/>
            <person name="Juretic N."/>
            <person name="Blackburn G."/>
            <person name="Nisole A."/>
            <person name="Brunet B."/>
            <person name="Brandao M."/>
            <person name="Lumley L."/>
            <person name="Duan J."/>
            <person name="Quan G."/>
            <person name="Lucarotti C.J."/>
            <person name="Roe A.D."/>
            <person name="Sperling F.A.H."/>
            <person name="Levesque R.C."/>
            <person name="Cusson M."/>
        </authorList>
    </citation>
    <scope>NUCLEOTIDE SEQUENCE [LARGE SCALE GENOMIC DNA]</scope>
    <source>
        <strain evidence="1">Glfc:IPQL:Cfum</strain>
    </source>
</reference>
<name>A0ACC0K812_CHOFU</name>
<protein>
    <submittedName>
        <fullName evidence="1">Uncharacterized protein</fullName>
    </submittedName>
</protein>